<keyword evidence="5 8" id="KW-1133">Transmembrane helix</keyword>
<feature type="transmembrane region" description="Helical" evidence="8">
    <location>
        <begin position="38"/>
        <end position="57"/>
    </location>
</feature>
<dbReference type="InterPro" id="IPR003362">
    <property type="entry name" value="Bact_transf"/>
</dbReference>
<comment type="similarity">
    <text evidence="2">Belongs to the bacterial sugar transferase family.</text>
</comment>
<gene>
    <name evidence="10" type="ORF">Lac1_11870</name>
</gene>
<sequence>MRKGHNTFRAWKILTQGMLIALYFLASAQVMREIWKERYLPVTLLYMVMLEVSYLMLEAGNIEQRRILDLVYGQFFGALCANLFFALLMYTVSTLSFEAILPYFFTLTLLEVMSGILWAVLFFWIYLKGQSFKKALFIYGNRERMPETVLENNRINGYFQITKSMHFREGIPKAMKLMEECEAVFLGDIPCQERNELMKTAVRMDRECYSIPKVTDIYIKNTTIRRLYDKVLFRCSQSRLTREQEVIKRAEDVIVSFLLLVPALPVMLLIALGIKLEDRGPVFYRQKRVTKGGREFDMLKFRSMHVDAEKDGPRLAGKYDSRITKVGRVIRNLHFDELPQLFNIFRGEMSLVGPRPERREFIEEYAKIIPEFTERLKVRGGLTGYAQIYGKYNTGPEDKIKYDLIYIYQYSLRLDIRLLFLTVRILFQKENAEGVEEKEQDDTGDQKGDGHGKH</sequence>
<dbReference type="Proteomes" id="UP001305815">
    <property type="component" value="Chromosome"/>
</dbReference>
<evidence type="ECO:0000256" key="3">
    <source>
        <dbReference type="ARBA" id="ARBA00022679"/>
    </source>
</evidence>
<evidence type="ECO:0000256" key="8">
    <source>
        <dbReference type="SAM" id="Phobius"/>
    </source>
</evidence>
<dbReference type="GO" id="GO:0016740">
    <property type="term" value="F:transferase activity"/>
    <property type="evidence" value="ECO:0007669"/>
    <property type="project" value="UniProtKB-KW"/>
</dbReference>
<evidence type="ECO:0000256" key="1">
    <source>
        <dbReference type="ARBA" id="ARBA00004141"/>
    </source>
</evidence>
<dbReference type="NCBIfam" id="TIGR03025">
    <property type="entry name" value="EPS_sugtrans"/>
    <property type="match status" value="1"/>
</dbReference>
<organism evidence="10 11">
    <name type="scientific">Claveliimonas bilis</name>
    <dbReference type="NCBI Taxonomy" id="3028070"/>
    <lineage>
        <taxon>Bacteria</taxon>
        <taxon>Bacillati</taxon>
        <taxon>Bacillota</taxon>
        <taxon>Clostridia</taxon>
        <taxon>Lachnospirales</taxon>
        <taxon>Lachnospiraceae</taxon>
        <taxon>Claveliimonas</taxon>
    </lineage>
</organism>
<keyword evidence="11" id="KW-1185">Reference proteome</keyword>
<accession>A0ABN6Z015</accession>
<keyword evidence="3 10" id="KW-0808">Transferase</keyword>
<feature type="transmembrane region" description="Helical" evidence="8">
    <location>
        <begin position="253"/>
        <end position="274"/>
    </location>
</feature>
<keyword evidence="4 8" id="KW-0812">Transmembrane</keyword>
<feature type="transmembrane region" description="Helical" evidence="8">
    <location>
        <begin position="69"/>
        <end position="91"/>
    </location>
</feature>
<feature type="transmembrane region" description="Helical" evidence="8">
    <location>
        <begin position="103"/>
        <end position="127"/>
    </location>
</feature>
<evidence type="ECO:0000256" key="7">
    <source>
        <dbReference type="SAM" id="MobiDB-lite"/>
    </source>
</evidence>
<comment type="subcellular location">
    <subcellularLocation>
        <location evidence="1">Membrane</location>
        <topology evidence="1">Multi-pass membrane protein</topology>
    </subcellularLocation>
</comment>
<dbReference type="InterPro" id="IPR017475">
    <property type="entry name" value="EPS_sugar_tfrase"/>
</dbReference>
<dbReference type="PANTHER" id="PTHR30576">
    <property type="entry name" value="COLANIC BIOSYNTHESIS UDP-GLUCOSE LIPID CARRIER TRANSFERASE"/>
    <property type="match status" value="1"/>
</dbReference>
<feature type="domain" description="Bacterial sugar transferase" evidence="9">
    <location>
        <begin position="248"/>
        <end position="427"/>
    </location>
</feature>
<protein>
    <submittedName>
        <fullName evidence="10">Sugar transferase</fullName>
    </submittedName>
</protein>
<keyword evidence="6 8" id="KW-0472">Membrane</keyword>
<evidence type="ECO:0000313" key="10">
    <source>
        <dbReference type="EMBL" id="BDZ77004.1"/>
    </source>
</evidence>
<feature type="compositionally biased region" description="Basic and acidic residues" evidence="7">
    <location>
        <begin position="444"/>
        <end position="454"/>
    </location>
</feature>
<evidence type="ECO:0000256" key="5">
    <source>
        <dbReference type="ARBA" id="ARBA00022989"/>
    </source>
</evidence>
<name>A0ABN6Z015_9FIRM</name>
<evidence type="ECO:0000313" key="11">
    <source>
        <dbReference type="Proteomes" id="UP001305815"/>
    </source>
</evidence>
<reference evidence="11" key="1">
    <citation type="journal article" date="2023" name="Int. J. Syst. Evol. Microbiol.">
        <title>Claveliimonas bilis gen. nov., sp. nov., deoxycholic acid-producing bacteria isolated from human faeces, and reclassification of Sellimonas monacensis Zenner et al. 2021 as Claveliimonas monacensis comb. nov.</title>
        <authorList>
            <person name="Hisatomi A."/>
            <person name="Kastawa N.W.E.P.G."/>
            <person name="Song I."/>
            <person name="Ohkuma M."/>
            <person name="Fukiya S."/>
            <person name="Sakamoto M."/>
        </authorList>
    </citation>
    <scope>NUCLEOTIDE SEQUENCE [LARGE SCALE GENOMIC DNA]</scope>
    <source>
        <strain evidence="11">12BBH14</strain>
    </source>
</reference>
<dbReference type="EMBL" id="AP027742">
    <property type="protein sequence ID" value="BDZ77004.1"/>
    <property type="molecule type" value="Genomic_DNA"/>
</dbReference>
<dbReference type="PANTHER" id="PTHR30576:SF0">
    <property type="entry name" value="UNDECAPRENYL-PHOSPHATE N-ACETYLGALACTOSAMINYL 1-PHOSPHATE TRANSFERASE-RELATED"/>
    <property type="match status" value="1"/>
</dbReference>
<evidence type="ECO:0000256" key="6">
    <source>
        <dbReference type="ARBA" id="ARBA00023136"/>
    </source>
</evidence>
<proteinExistence type="inferred from homology"/>
<evidence type="ECO:0000259" key="9">
    <source>
        <dbReference type="Pfam" id="PF02397"/>
    </source>
</evidence>
<evidence type="ECO:0000256" key="4">
    <source>
        <dbReference type="ARBA" id="ARBA00022692"/>
    </source>
</evidence>
<feature type="region of interest" description="Disordered" evidence="7">
    <location>
        <begin position="434"/>
        <end position="454"/>
    </location>
</feature>
<dbReference type="Pfam" id="PF02397">
    <property type="entry name" value="Bac_transf"/>
    <property type="match status" value="1"/>
</dbReference>
<evidence type="ECO:0000256" key="2">
    <source>
        <dbReference type="ARBA" id="ARBA00006464"/>
    </source>
</evidence>